<protein>
    <submittedName>
        <fullName evidence="1">Uncharacterized protein</fullName>
    </submittedName>
</protein>
<accession>A0ABS2D405</accession>
<reference evidence="1 2" key="1">
    <citation type="submission" date="2020-12" db="EMBL/GenBank/DDBJ databases">
        <title>Sphingomonas sp.</title>
        <authorList>
            <person name="Kim M.K."/>
        </authorList>
    </citation>
    <scope>NUCLEOTIDE SEQUENCE [LARGE SCALE GENOMIC DNA]</scope>
    <source>
        <strain evidence="1 2">BT552</strain>
    </source>
</reference>
<name>A0ABS2D405_9SPHN</name>
<sequence length="70" mass="7639">MLTFPYLANAAEVAAAADLLSSFGEEAGAEAALRAARSRDLGNHIHFCRWRQIERLIAVMRSEQAVGTVH</sequence>
<dbReference type="Proteomes" id="UP000763641">
    <property type="component" value="Unassembled WGS sequence"/>
</dbReference>
<dbReference type="RefSeq" id="WP_204195516.1">
    <property type="nucleotide sequence ID" value="NZ_JAFEMC010000001.1"/>
</dbReference>
<evidence type="ECO:0000313" key="1">
    <source>
        <dbReference type="EMBL" id="MBM6575647.1"/>
    </source>
</evidence>
<comment type="caution">
    <text evidence="1">The sequence shown here is derived from an EMBL/GenBank/DDBJ whole genome shotgun (WGS) entry which is preliminary data.</text>
</comment>
<keyword evidence="2" id="KW-1185">Reference proteome</keyword>
<evidence type="ECO:0000313" key="2">
    <source>
        <dbReference type="Proteomes" id="UP000763641"/>
    </source>
</evidence>
<dbReference type="EMBL" id="JAFEMC010000001">
    <property type="protein sequence ID" value="MBM6575647.1"/>
    <property type="molecule type" value="Genomic_DNA"/>
</dbReference>
<proteinExistence type="predicted"/>
<gene>
    <name evidence="1" type="ORF">ILT43_04630</name>
</gene>
<organism evidence="1 2">
    <name type="scientific">Sphingomonas longa</name>
    <dbReference type="NCBI Taxonomy" id="2778730"/>
    <lineage>
        <taxon>Bacteria</taxon>
        <taxon>Pseudomonadati</taxon>
        <taxon>Pseudomonadota</taxon>
        <taxon>Alphaproteobacteria</taxon>
        <taxon>Sphingomonadales</taxon>
        <taxon>Sphingomonadaceae</taxon>
        <taxon>Sphingomonas</taxon>
    </lineage>
</organism>